<evidence type="ECO:0000256" key="1">
    <source>
        <dbReference type="SAM" id="MobiDB-lite"/>
    </source>
</evidence>
<accession>A0A835YEE1</accession>
<feature type="compositionally biased region" description="Polar residues" evidence="1">
    <location>
        <begin position="109"/>
        <end position="120"/>
    </location>
</feature>
<proteinExistence type="predicted"/>
<dbReference type="AlphaFoldDB" id="A0A835YEE1"/>
<feature type="region of interest" description="Disordered" evidence="1">
    <location>
        <begin position="91"/>
        <end position="120"/>
    </location>
</feature>
<protein>
    <submittedName>
        <fullName evidence="2">Uncharacterized protein</fullName>
    </submittedName>
</protein>
<evidence type="ECO:0000313" key="2">
    <source>
        <dbReference type="EMBL" id="KAG2501046.1"/>
    </source>
</evidence>
<name>A0A835YEE1_9CHLO</name>
<organism evidence="2 3">
    <name type="scientific">Edaphochlamys debaryana</name>
    <dbReference type="NCBI Taxonomy" id="47281"/>
    <lineage>
        <taxon>Eukaryota</taxon>
        <taxon>Viridiplantae</taxon>
        <taxon>Chlorophyta</taxon>
        <taxon>core chlorophytes</taxon>
        <taxon>Chlorophyceae</taxon>
        <taxon>CS clade</taxon>
        <taxon>Chlamydomonadales</taxon>
        <taxon>Chlamydomonadales incertae sedis</taxon>
        <taxon>Edaphochlamys</taxon>
    </lineage>
</organism>
<gene>
    <name evidence="2" type="ORF">HYH03_000865</name>
</gene>
<dbReference type="EMBL" id="JAEHOE010000002">
    <property type="protein sequence ID" value="KAG2501046.1"/>
    <property type="molecule type" value="Genomic_DNA"/>
</dbReference>
<reference evidence="2" key="1">
    <citation type="journal article" date="2020" name="bioRxiv">
        <title>Comparative genomics of Chlamydomonas.</title>
        <authorList>
            <person name="Craig R.J."/>
            <person name="Hasan A.R."/>
            <person name="Ness R.W."/>
            <person name="Keightley P.D."/>
        </authorList>
    </citation>
    <scope>NUCLEOTIDE SEQUENCE</scope>
    <source>
        <strain evidence="2">CCAP 11/70</strain>
    </source>
</reference>
<comment type="caution">
    <text evidence="2">The sequence shown here is derived from an EMBL/GenBank/DDBJ whole genome shotgun (WGS) entry which is preliminary data.</text>
</comment>
<sequence>MRSGFQSLGGKFDNMSSQIGRLATVLEERNKHNDNVETSGNRLAEMTLQATKEDVAGLRHEMRSGFQSLGGKFDNMSSQIGRLATVLEERNKHNDNVETSGNRLAEMTLQDTTPTSSSDT</sequence>
<evidence type="ECO:0000313" key="3">
    <source>
        <dbReference type="Proteomes" id="UP000612055"/>
    </source>
</evidence>
<dbReference type="Proteomes" id="UP000612055">
    <property type="component" value="Unassembled WGS sequence"/>
</dbReference>
<keyword evidence="3" id="KW-1185">Reference proteome</keyword>